<dbReference type="EMBL" id="JAINWA010000001">
    <property type="protein sequence ID" value="MCD1653971.1"/>
    <property type="molecule type" value="Genomic_DNA"/>
</dbReference>
<evidence type="ECO:0000256" key="1">
    <source>
        <dbReference type="ARBA" id="ARBA00001164"/>
    </source>
</evidence>
<evidence type="ECO:0000256" key="7">
    <source>
        <dbReference type="ARBA" id="ARBA00022822"/>
    </source>
</evidence>
<keyword evidence="16" id="KW-1185">Reference proteome</keyword>
<dbReference type="CDD" id="cd00405">
    <property type="entry name" value="PRAI"/>
    <property type="match status" value="1"/>
</dbReference>
<comment type="caution">
    <text evidence="15">The sequence shown here is derived from an EMBL/GenBank/DDBJ whole genome shotgun (WGS) entry which is preliminary data.</text>
</comment>
<accession>A0AAE3EGA9</accession>
<dbReference type="InterPro" id="IPR013785">
    <property type="entry name" value="Aldolase_TIM"/>
</dbReference>
<dbReference type="AlphaFoldDB" id="A0AAE3EGA9"/>
<dbReference type="PANTHER" id="PTHR22854">
    <property type="entry name" value="TRYPTOPHAN BIOSYNTHESIS PROTEIN"/>
    <property type="match status" value="1"/>
</dbReference>
<evidence type="ECO:0000256" key="9">
    <source>
        <dbReference type="ARBA" id="ARBA00023235"/>
    </source>
</evidence>
<dbReference type="PANTHER" id="PTHR22854:SF2">
    <property type="entry name" value="INDOLE-3-GLYCEROL-PHOSPHATE SYNTHASE"/>
    <property type="match status" value="1"/>
</dbReference>
<evidence type="ECO:0000256" key="11">
    <source>
        <dbReference type="ARBA" id="ARBA00023268"/>
    </source>
</evidence>
<dbReference type="InterPro" id="IPR045186">
    <property type="entry name" value="Indole-3-glycerol_P_synth"/>
</dbReference>
<keyword evidence="9 12" id="KW-0413">Isomerase</keyword>
<evidence type="ECO:0000256" key="10">
    <source>
        <dbReference type="ARBA" id="ARBA00023239"/>
    </source>
</evidence>
<name>A0AAE3EGA9_9SPIR</name>
<keyword evidence="6" id="KW-0210">Decarboxylase</keyword>
<dbReference type="EC" id="5.3.1.24" evidence="12"/>
<evidence type="ECO:0000313" key="15">
    <source>
        <dbReference type="EMBL" id="MCD1653971.1"/>
    </source>
</evidence>
<sequence>MADILDEIVERRREDYARLGPCFGVDVPLQRARPIVPFLKETGAILEIKRASPSKGDIAPDLDPVSLARSYESSGARCVSVLTEQRFFKGSLNDLIAVSSACSSLSFLRKDFLLYEDEIDVAYRSGADAVLLIARILDAPLLLKMAARCRSFGMLPFIEVREAGDLAKLEAASKAGTVLAGVNSRDLATFHIDPLIPAALRNRLPCRTVFESGASTPLACRFARRLGFDGILIGEAAAKNPEKAASLVRGFVDARPDWVGHFWREVGRRSAACGEEKRPLVKICGLTNEEDALLAADLGADLLGFVFAPSPRSADPRKVRDIAARLTARSRLPASECVGALSSPVSRPRKTPLRPLLIGVVTDLDSDQGRDALALALDGVLDGIQFHGDDPRAGLDRIEEAGGSYGIGRYAVVRLGSEDDLELIQDLRRDGEPRVLLDARVEGLAGGTGTSIPRRLVRLAADAGTLWLAGGLHPGNVRSCIDEFSPALIDASSGLESVPGKKDHALMKSYFREIFR</sequence>
<comment type="pathway">
    <text evidence="4">Amino-acid biosynthesis; L-tryptophan biosynthesis; L-tryptophan from chorismate: step 4/5.</text>
</comment>
<dbReference type="GO" id="GO:0004640">
    <property type="term" value="F:phosphoribosylanthranilate isomerase activity"/>
    <property type="evidence" value="ECO:0007669"/>
    <property type="project" value="UniProtKB-UniRule"/>
</dbReference>
<evidence type="ECO:0000256" key="5">
    <source>
        <dbReference type="ARBA" id="ARBA00022605"/>
    </source>
</evidence>
<organism evidence="15 16">
    <name type="scientific">Teretinema zuelzerae</name>
    <dbReference type="NCBI Taxonomy" id="156"/>
    <lineage>
        <taxon>Bacteria</taxon>
        <taxon>Pseudomonadati</taxon>
        <taxon>Spirochaetota</taxon>
        <taxon>Spirochaetia</taxon>
        <taxon>Spirochaetales</taxon>
        <taxon>Treponemataceae</taxon>
        <taxon>Teretinema</taxon>
    </lineage>
</organism>
<dbReference type="InterPro" id="IPR011060">
    <property type="entry name" value="RibuloseP-bd_barrel"/>
</dbReference>
<dbReference type="Pfam" id="PF00218">
    <property type="entry name" value="IGPS"/>
    <property type="match status" value="1"/>
</dbReference>
<dbReference type="RefSeq" id="WP_230753660.1">
    <property type="nucleotide sequence ID" value="NZ_JAINWA010000001.1"/>
</dbReference>
<dbReference type="CDD" id="cd00331">
    <property type="entry name" value="IGPS"/>
    <property type="match status" value="1"/>
</dbReference>
<reference evidence="15" key="1">
    <citation type="submission" date="2021-08" db="EMBL/GenBank/DDBJ databases">
        <title>Comparative analyses of Brucepasteria parasyntrophica and Teretinema zuelzerae.</title>
        <authorList>
            <person name="Song Y."/>
            <person name="Brune A."/>
        </authorList>
    </citation>
    <scope>NUCLEOTIDE SEQUENCE</scope>
    <source>
        <strain evidence="15">DSM 1903</strain>
    </source>
</reference>
<comment type="catalytic activity">
    <reaction evidence="2">
        <text>1-(2-carboxyphenylamino)-1-deoxy-D-ribulose 5-phosphate + H(+) = (1S,2R)-1-C-(indol-3-yl)glycerol 3-phosphate + CO2 + H2O</text>
        <dbReference type="Rhea" id="RHEA:23476"/>
        <dbReference type="ChEBI" id="CHEBI:15377"/>
        <dbReference type="ChEBI" id="CHEBI:15378"/>
        <dbReference type="ChEBI" id="CHEBI:16526"/>
        <dbReference type="ChEBI" id="CHEBI:58613"/>
        <dbReference type="ChEBI" id="CHEBI:58866"/>
        <dbReference type="EC" id="4.1.1.48"/>
    </reaction>
</comment>
<comment type="pathway">
    <text evidence="3 12">Amino-acid biosynthesis; L-tryptophan biosynthesis; L-tryptophan from chorismate: step 3/5.</text>
</comment>
<keyword evidence="7 12" id="KW-0822">Tryptophan biosynthesis</keyword>
<keyword evidence="10" id="KW-0456">Lyase</keyword>
<evidence type="ECO:0000259" key="13">
    <source>
        <dbReference type="Pfam" id="PF00218"/>
    </source>
</evidence>
<feature type="domain" description="N-(5'phosphoribosyl) anthranilate isomerase (PRAI)" evidence="14">
    <location>
        <begin position="354"/>
        <end position="511"/>
    </location>
</feature>
<gene>
    <name evidence="12" type="primary">trpF</name>
    <name evidence="15" type="ORF">K7J14_04570</name>
</gene>
<evidence type="ECO:0000313" key="16">
    <source>
        <dbReference type="Proteomes" id="UP001198163"/>
    </source>
</evidence>
<protein>
    <recommendedName>
        <fullName evidence="12">N-(5'-phosphoribosyl)anthranilate isomerase</fullName>
        <shortName evidence="12">PRAI</shortName>
        <ecNumber evidence="12">5.3.1.24</ecNumber>
    </recommendedName>
</protein>
<dbReference type="InterPro" id="IPR013798">
    <property type="entry name" value="Indole-3-glycerol_P_synth_dom"/>
</dbReference>
<keyword evidence="8 12" id="KW-0057">Aromatic amino acid biosynthesis</keyword>
<evidence type="ECO:0000256" key="6">
    <source>
        <dbReference type="ARBA" id="ARBA00022793"/>
    </source>
</evidence>
<evidence type="ECO:0000256" key="4">
    <source>
        <dbReference type="ARBA" id="ARBA00004696"/>
    </source>
</evidence>
<dbReference type="SUPFAM" id="SSF51366">
    <property type="entry name" value="Ribulose-phoshate binding barrel"/>
    <property type="match status" value="2"/>
</dbReference>
<dbReference type="Pfam" id="PF00697">
    <property type="entry name" value="PRAI"/>
    <property type="match status" value="1"/>
</dbReference>
<feature type="domain" description="Indole-3-glycerol phosphate synthase" evidence="13">
    <location>
        <begin position="40"/>
        <end position="245"/>
    </location>
</feature>
<dbReference type="Gene3D" id="3.20.20.70">
    <property type="entry name" value="Aldolase class I"/>
    <property type="match status" value="2"/>
</dbReference>
<proteinExistence type="inferred from homology"/>
<keyword evidence="5 12" id="KW-0028">Amino-acid biosynthesis</keyword>
<dbReference type="GO" id="GO:0004425">
    <property type="term" value="F:indole-3-glycerol-phosphate synthase activity"/>
    <property type="evidence" value="ECO:0007669"/>
    <property type="project" value="UniProtKB-EC"/>
</dbReference>
<evidence type="ECO:0000259" key="14">
    <source>
        <dbReference type="Pfam" id="PF00697"/>
    </source>
</evidence>
<keyword evidence="11" id="KW-0511">Multifunctional enzyme</keyword>
<dbReference type="Proteomes" id="UP001198163">
    <property type="component" value="Unassembled WGS sequence"/>
</dbReference>
<dbReference type="HAMAP" id="MF_00135">
    <property type="entry name" value="PRAI"/>
    <property type="match status" value="1"/>
</dbReference>
<evidence type="ECO:0000256" key="8">
    <source>
        <dbReference type="ARBA" id="ARBA00023141"/>
    </source>
</evidence>
<dbReference type="GO" id="GO:0000162">
    <property type="term" value="P:L-tryptophan biosynthetic process"/>
    <property type="evidence" value="ECO:0007669"/>
    <property type="project" value="UniProtKB-UniRule"/>
</dbReference>
<comment type="similarity">
    <text evidence="12">Belongs to the TrpF family.</text>
</comment>
<comment type="catalytic activity">
    <reaction evidence="1 12">
        <text>N-(5-phospho-beta-D-ribosyl)anthranilate = 1-(2-carboxyphenylamino)-1-deoxy-D-ribulose 5-phosphate</text>
        <dbReference type="Rhea" id="RHEA:21540"/>
        <dbReference type="ChEBI" id="CHEBI:18277"/>
        <dbReference type="ChEBI" id="CHEBI:58613"/>
        <dbReference type="EC" id="5.3.1.24"/>
    </reaction>
</comment>
<evidence type="ECO:0000256" key="12">
    <source>
        <dbReference type="HAMAP-Rule" id="MF_00135"/>
    </source>
</evidence>
<evidence type="ECO:0000256" key="3">
    <source>
        <dbReference type="ARBA" id="ARBA00004664"/>
    </source>
</evidence>
<evidence type="ECO:0000256" key="2">
    <source>
        <dbReference type="ARBA" id="ARBA00001633"/>
    </source>
</evidence>
<dbReference type="InterPro" id="IPR001240">
    <property type="entry name" value="PRAI_dom"/>
</dbReference>